<evidence type="ECO:0000313" key="2">
    <source>
        <dbReference type="Proteomes" id="UP000315295"/>
    </source>
</evidence>
<gene>
    <name evidence="1" type="ORF">C1H46_008049</name>
</gene>
<dbReference type="AlphaFoldDB" id="A0A540N5L9"/>
<protein>
    <submittedName>
        <fullName evidence="1">Uncharacterized protein</fullName>
    </submittedName>
</protein>
<accession>A0A540N5L9</accession>
<sequence>MSSSPFIDKIEHTEPPMYIGGCKDYFHSDKCNNSALRRGRRVLEGHTCPTCKRVLPITRHKWAGLVLTTLVDSILEQHIADTQGRT</sequence>
<comment type="caution">
    <text evidence="1">The sequence shown here is derived from an EMBL/GenBank/DDBJ whole genome shotgun (WGS) entry which is preliminary data.</text>
</comment>
<dbReference type="Proteomes" id="UP000315295">
    <property type="component" value="Unassembled WGS sequence"/>
</dbReference>
<name>A0A540N5L9_MALBA</name>
<organism evidence="1 2">
    <name type="scientific">Malus baccata</name>
    <name type="common">Siberian crab apple</name>
    <name type="synonym">Pyrus baccata</name>
    <dbReference type="NCBI Taxonomy" id="106549"/>
    <lineage>
        <taxon>Eukaryota</taxon>
        <taxon>Viridiplantae</taxon>
        <taxon>Streptophyta</taxon>
        <taxon>Embryophyta</taxon>
        <taxon>Tracheophyta</taxon>
        <taxon>Spermatophyta</taxon>
        <taxon>Magnoliopsida</taxon>
        <taxon>eudicotyledons</taxon>
        <taxon>Gunneridae</taxon>
        <taxon>Pentapetalae</taxon>
        <taxon>rosids</taxon>
        <taxon>fabids</taxon>
        <taxon>Rosales</taxon>
        <taxon>Rosaceae</taxon>
        <taxon>Amygdaloideae</taxon>
        <taxon>Maleae</taxon>
        <taxon>Malus</taxon>
    </lineage>
</organism>
<keyword evidence="2" id="KW-1185">Reference proteome</keyword>
<evidence type="ECO:0000313" key="1">
    <source>
        <dbReference type="EMBL" id="TQE06341.1"/>
    </source>
</evidence>
<dbReference type="EMBL" id="VIEB01000105">
    <property type="protein sequence ID" value="TQE06341.1"/>
    <property type="molecule type" value="Genomic_DNA"/>
</dbReference>
<reference evidence="1 2" key="1">
    <citation type="journal article" date="2019" name="G3 (Bethesda)">
        <title>Sequencing of a Wild Apple (Malus baccata) Genome Unravels the Differences Between Cultivated and Wild Apple Species Regarding Disease Resistance and Cold Tolerance.</title>
        <authorList>
            <person name="Chen X."/>
        </authorList>
    </citation>
    <scope>NUCLEOTIDE SEQUENCE [LARGE SCALE GENOMIC DNA]</scope>
    <source>
        <strain evidence="2">cv. Shandingzi</strain>
        <tissue evidence="1">Leaves</tissue>
    </source>
</reference>
<proteinExistence type="predicted"/>